<gene>
    <name evidence="2" type="ORF">J1N35_022555</name>
</gene>
<protein>
    <submittedName>
        <fullName evidence="2">Uncharacterized protein</fullName>
    </submittedName>
</protein>
<organism evidence="2 3">
    <name type="scientific">Gossypium stocksii</name>
    <dbReference type="NCBI Taxonomy" id="47602"/>
    <lineage>
        <taxon>Eukaryota</taxon>
        <taxon>Viridiplantae</taxon>
        <taxon>Streptophyta</taxon>
        <taxon>Embryophyta</taxon>
        <taxon>Tracheophyta</taxon>
        <taxon>Spermatophyta</taxon>
        <taxon>Magnoliopsida</taxon>
        <taxon>eudicotyledons</taxon>
        <taxon>Gunneridae</taxon>
        <taxon>Pentapetalae</taxon>
        <taxon>rosids</taxon>
        <taxon>malvids</taxon>
        <taxon>Malvales</taxon>
        <taxon>Malvaceae</taxon>
        <taxon>Malvoideae</taxon>
        <taxon>Gossypium</taxon>
    </lineage>
</organism>
<sequence>MHWLKIDERYYGLELFNDLVFHYRMPRNKPNEPSKSRAGGVPPCKHHIQNASSMALEKETSGNSTERHFGSWPVTKMQVASNANLWKTSSKLTTKPRLATWSRRGMSPSSTLAPVVLDKNW</sequence>
<name>A0A9D4A3K7_9ROSI</name>
<keyword evidence="3" id="KW-1185">Reference proteome</keyword>
<evidence type="ECO:0000313" key="3">
    <source>
        <dbReference type="Proteomes" id="UP000828251"/>
    </source>
</evidence>
<accession>A0A9D4A3K7</accession>
<comment type="caution">
    <text evidence="2">The sequence shown here is derived from an EMBL/GenBank/DDBJ whole genome shotgun (WGS) entry which is preliminary data.</text>
</comment>
<proteinExistence type="predicted"/>
<reference evidence="2 3" key="1">
    <citation type="journal article" date="2021" name="Plant Biotechnol. J.">
        <title>Multi-omics assisted identification of the key and species-specific regulatory components of drought-tolerant mechanisms in Gossypium stocksii.</title>
        <authorList>
            <person name="Yu D."/>
            <person name="Ke L."/>
            <person name="Zhang D."/>
            <person name="Wu Y."/>
            <person name="Sun Y."/>
            <person name="Mei J."/>
            <person name="Sun J."/>
            <person name="Sun Y."/>
        </authorList>
    </citation>
    <scope>NUCLEOTIDE SEQUENCE [LARGE SCALE GENOMIC DNA]</scope>
    <source>
        <strain evidence="3">cv. E1</strain>
        <tissue evidence="2">Leaf</tissue>
    </source>
</reference>
<evidence type="ECO:0000256" key="1">
    <source>
        <dbReference type="SAM" id="MobiDB-lite"/>
    </source>
</evidence>
<dbReference type="Proteomes" id="UP000828251">
    <property type="component" value="Unassembled WGS sequence"/>
</dbReference>
<dbReference type="EMBL" id="JAIQCV010000007">
    <property type="protein sequence ID" value="KAH1082794.1"/>
    <property type="molecule type" value="Genomic_DNA"/>
</dbReference>
<dbReference type="AlphaFoldDB" id="A0A9D4A3K7"/>
<evidence type="ECO:0000313" key="2">
    <source>
        <dbReference type="EMBL" id="KAH1082794.1"/>
    </source>
</evidence>
<feature type="region of interest" description="Disordered" evidence="1">
    <location>
        <begin position="26"/>
        <end position="46"/>
    </location>
</feature>